<dbReference type="Pfam" id="PF00903">
    <property type="entry name" value="Glyoxalase"/>
    <property type="match status" value="1"/>
</dbReference>
<dbReference type="EMBL" id="PEBD01000004">
    <property type="protein sequence ID" value="PHV68824.1"/>
    <property type="molecule type" value="Genomic_DNA"/>
</dbReference>
<sequence length="148" mass="16197">MVRTQSPLGEPEEPTVSAAFPPITGFHHVSLTVSDVDRSITWYQDVCGFRLRRRHSSYNLKKALLAHECGVQVVLNGHGTDAITGHFSEFRCGLDHLALAVPDLRALERWLAHLDAAGVEHSGIAVGSTGHLIAFRDPDGIALEFYTV</sequence>
<dbReference type="InterPro" id="IPR050383">
    <property type="entry name" value="GlyoxalaseI/FosfomycinResist"/>
</dbReference>
<feature type="domain" description="VOC" evidence="1">
    <location>
        <begin position="25"/>
        <end position="148"/>
    </location>
</feature>
<name>A0A2G3PSP3_WILMA</name>
<dbReference type="Gene3D" id="3.10.180.10">
    <property type="entry name" value="2,3-Dihydroxybiphenyl 1,2-Dioxygenase, domain 1"/>
    <property type="match status" value="1"/>
</dbReference>
<reference evidence="2 3" key="1">
    <citation type="submission" date="2017-10" db="EMBL/GenBank/DDBJ databases">
        <title>The draft genome sequence of Williamsia sp. BULT 1.1 isolated from the semi-arid grassland soils from South Africa.</title>
        <authorList>
            <person name="Kabwe M.H."/>
            <person name="Govender N."/>
            <person name="Mutseka Lunga P."/>
            <person name="Vikram S."/>
            <person name="Makhalanyane T.P."/>
        </authorList>
    </citation>
    <scope>NUCLEOTIDE SEQUENCE [LARGE SCALE GENOMIC DNA]</scope>
    <source>
        <strain evidence="2 3">BULT 1.1</strain>
    </source>
</reference>
<gene>
    <name evidence="2" type="ORF">CSW57_06645</name>
</gene>
<proteinExistence type="predicted"/>
<dbReference type="AlphaFoldDB" id="A0A2G3PSP3"/>
<dbReference type="InterPro" id="IPR004360">
    <property type="entry name" value="Glyas_Fos-R_dOase_dom"/>
</dbReference>
<protein>
    <submittedName>
        <fullName evidence="2">Glyoxalase</fullName>
    </submittedName>
</protein>
<dbReference type="PANTHER" id="PTHR21366:SF14">
    <property type="entry name" value="GLYOXALASE DOMAIN-CONTAINING PROTEIN 5"/>
    <property type="match status" value="1"/>
</dbReference>
<evidence type="ECO:0000259" key="1">
    <source>
        <dbReference type="PROSITE" id="PS51819"/>
    </source>
</evidence>
<organism evidence="2 3">
    <name type="scientific">Williamsia marianensis</name>
    <dbReference type="NCBI Taxonomy" id="85044"/>
    <lineage>
        <taxon>Bacteria</taxon>
        <taxon>Bacillati</taxon>
        <taxon>Actinomycetota</taxon>
        <taxon>Actinomycetes</taxon>
        <taxon>Mycobacteriales</taxon>
        <taxon>Nocardiaceae</taxon>
        <taxon>Williamsia</taxon>
    </lineage>
</organism>
<dbReference type="InterPro" id="IPR037523">
    <property type="entry name" value="VOC_core"/>
</dbReference>
<accession>A0A2G3PSP3</accession>
<evidence type="ECO:0000313" key="2">
    <source>
        <dbReference type="EMBL" id="PHV68824.1"/>
    </source>
</evidence>
<dbReference type="SUPFAM" id="SSF54593">
    <property type="entry name" value="Glyoxalase/Bleomycin resistance protein/Dihydroxybiphenyl dioxygenase"/>
    <property type="match status" value="1"/>
</dbReference>
<dbReference type="PROSITE" id="PS51819">
    <property type="entry name" value="VOC"/>
    <property type="match status" value="1"/>
</dbReference>
<dbReference type="Proteomes" id="UP000225108">
    <property type="component" value="Unassembled WGS sequence"/>
</dbReference>
<dbReference type="PANTHER" id="PTHR21366">
    <property type="entry name" value="GLYOXALASE FAMILY PROTEIN"/>
    <property type="match status" value="1"/>
</dbReference>
<comment type="caution">
    <text evidence="2">The sequence shown here is derived from an EMBL/GenBank/DDBJ whole genome shotgun (WGS) entry which is preliminary data.</text>
</comment>
<dbReference type="InterPro" id="IPR029068">
    <property type="entry name" value="Glyas_Bleomycin-R_OHBP_Dase"/>
</dbReference>
<evidence type="ECO:0000313" key="3">
    <source>
        <dbReference type="Proteomes" id="UP000225108"/>
    </source>
</evidence>